<evidence type="ECO:0000256" key="5">
    <source>
        <dbReference type="ARBA" id="ARBA00022531"/>
    </source>
</evidence>
<keyword evidence="7 11" id="KW-0603">Photosystem I</keyword>
<protein>
    <recommendedName>
        <fullName evidence="4 11">Photosystem I reaction center subunit VIII</fullName>
        <shortName evidence="11">PSI-I</shortName>
    </recommendedName>
</protein>
<dbReference type="GO" id="GO:0009522">
    <property type="term" value="C:photosystem I"/>
    <property type="evidence" value="ECO:0007669"/>
    <property type="project" value="UniProtKB-KW"/>
</dbReference>
<dbReference type="PANTHER" id="PTHR35775:SF2">
    <property type="entry name" value="PHOTOSYSTEM I REACTION CENTER SUBUNIT VIII"/>
    <property type="match status" value="1"/>
</dbReference>
<evidence type="ECO:0000256" key="7">
    <source>
        <dbReference type="ARBA" id="ARBA00022836"/>
    </source>
</evidence>
<dbReference type="EMBL" id="LC604816">
    <property type="protein sequence ID" value="BCT02554.1"/>
    <property type="molecule type" value="Genomic_DNA"/>
</dbReference>
<evidence type="ECO:0000256" key="10">
    <source>
        <dbReference type="ARBA" id="ARBA00023136"/>
    </source>
</evidence>
<evidence type="ECO:0000256" key="9">
    <source>
        <dbReference type="ARBA" id="ARBA00023078"/>
    </source>
</evidence>
<name>A0A8E4DIM0_9CHLO</name>
<evidence type="ECO:0000256" key="4">
    <source>
        <dbReference type="ARBA" id="ARBA00019929"/>
    </source>
</evidence>
<evidence type="ECO:0000313" key="12">
    <source>
        <dbReference type="EMBL" id="BCT02554.1"/>
    </source>
</evidence>
<evidence type="ECO:0000256" key="1">
    <source>
        <dbReference type="ARBA" id="ARBA00003541"/>
    </source>
</evidence>
<comment type="similarity">
    <text evidence="3 11">Belongs to the PsaI family.</text>
</comment>
<dbReference type="NCBIfam" id="NF008830">
    <property type="entry name" value="PRK11877.1"/>
    <property type="match status" value="1"/>
</dbReference>
<dbReference type="SUPFAM" id="SSF81540">
    <property type="entry name" value="Subunit VIII of photosystem I reaction centre, PsaI"/>
    <property type="match status" value="1"/>
</dbReference>
<accession>A0A8E4DIM0</accession>
<organism evidence="12">
    <name type="scientific">Medakamo hakoo</name>
    <dbReference type="NCBI Taxonomy" id="3113649"/>
    <lineage>
        <taxon>Eukaryota</taxon>
        <taxon>Viridiplantae</taxon>
        <taxon>Chlorophyta</taxon>
        <taxon>core chlorophytes</taxon>
        <taxon>Trebouxiophyceae</taxon>
        <taxon>Trebouxiophyceae incertae sedis</taxon>
        <taxon>Coccomyxaceae</taxon>
        <taxon>Medakamo</taxon>
    </lineage>
</organism>
<dbReference type="InterPro" id="IPR036357">
    <property type="entry name" value="PSI_PsaI_sf"/>
</dbReference>
<gene>
    <name evidence="11 12" type="primary">psaI</name>
</gene>
<evidence type="ECO:0000256" key="2">
    <source>
        <dbReference type="ARBA" id="ARBA00004581"/>
    </source>
</evidence>
<feature type="transmembrane region" description="Helical" evidence="11">
    <location>
        <begin position="45"/>
        <end position="66"/>
    </location>
</feature>
<keyword evidence="8 11" id="KW-1133">Transmembrane helix</keyword>
<evidence type="ECO:0000256" key="8">
    <source>
        <dbReference type="ARBA" id="ARBA00022989"/>
    </source>
</evidence>
<evidence type="ECO:0000256" key="6">
    <source>
        <dbReference type="ARBA" id="ARBA00022692"/>
    </source>
</evidence>
<comment type="subcellular location">
    <subcellularLocation>
        <location evidence="2 11">Plastid</location>
        <location evidence="2 11">Chloroplast thylakoid membrane</location>
        <topology evidence="2 11">Single-pass membrane protein</topology>
    </subcellularLocation>
</comment>
<keyword evidence="12" id="KW-0150">Chloroplast</keyword>
<geneLocation type="chloroplast" evidence="12"/>
<dbReference type="PANTHER" id="PTHR35775">
    <property type="match status" value="1"/>
</dbReference>
<dbReference type="HAMAP" id="MF_00431">
    <property type="entry name" value="PSI_PsaI"/>
    <property type="match status" value="1"/>
</dbReference>
<keyword evidence="10 11" id="KW-0472">Membrane</keyword>
<evidence type="ECO:0000256" key="11">
    <source>
        <dbReference type="HAMAP-Rule" id="MF_00431"/>
    </source>
</evidence>
<keyword evidence="12" id="KW-0934">Plastid</keyword>
<evidence type="ECO:0000256" key="3">
    <source>
        <dbReference type="ARBA" id="ARBA00005252"/>
    </source>
</evidence>
<keyword evidence="9 11" id="KW-0793">Thylakoid</keyword>
<dbReference type="AlphaFoldDB" id="A0A8E4DIM0"/>
<proteinExistence type="inferred from homology"/>
<comment type="function">
    <text evidence="1 11">May help in the organization of the PsaL subunit.</text>
</comment>
<keyword evidence="5 11" id="KW-0602">Photosynthesis</keyword>
<dbReference type="InterPro" id="IPR001302">
    <property type="entry name" value="PSI_PsaI"/>
</dbReference>
<sequence length="72" mass="8334">MFLYIFHGILSDRIYCQNESEIFVDFTWHPILRSFFMAAAYLPSILVPLVGLVFPAIAMASLFLYIEKEEIA</sequence>
<dbReference type="GO" id="GO:0015979">
    <property type="term" value="P:photosynthesis"/>
    <property type="evidence" value="ECO:0007669"/>
    <property type="project" value="UniProtKB-UniRule"/>
</dbReference>
<dbReference type="Pfam" id="PF00796">
    <property type="entry name" value="PSI_8"/>
    <property type="match status" value="1"/>
</dbReference>
<dbReference type="NCBIfam" id="TIGR03052">
    <property type="entry name" value="PS_I_psaI"/>
    <property type="match status" value="1"/>
</dbReference>
<reference evidence="12" key="1">
    <citation type="submission" date="2021-02" db="EMBL/GenBank/DDBJ databases">
        <title>Organelle genome of a novel green alga in the class Trebouxiophyceae.</title>
        <authorList>
            <person name="Takusagawa M."/>
            <person name="Misumi O."/>
            <person name="Inui T.I."/>
            <person name="Kato S."/>
            <person name="Matsunaga S."/>
            <person name="Kuroiwa H."/>
            <person name="Kuroiwa T."/>
        </authorList>
    </citation>
    <scope>NUCLEOTIDE SEQUENCE</scope>
    <source>
        <strain evidence="12">311 I</strain>
    </source>
</reference>
<keyword evidence="6 11" id="KW-0812">Transmembrane</keyword>
<dbReference type="GO" id="GO:0009535">
    <property type="term" value="C:chloroplast thylakoid membrane"/>
    <property type="evidence" value="ECO:0007669"/>
    <property type="project" value="UniProtKB-SubCell"/>
</dbReference>